<reference evidence="1" key="2">
    <citation type="submission" date="2020-06" db="EMBL/GenBank/DDBJ databases">
        <title>Helianthus annuus Genome sequencing and assembly Release 2.</title>
        <authorList>
            <person name="Gouzy J."/>
            <person name="Langlade N."/>
            <person name="Munos S."/>
        </authorList>
    </citation>
    <scope>NUCLEOTIDE SEQUENCE</scope>
    <source>
        <tissue evidence="1">Leaves</tissue>
    </source>
</reference>
<evidence type="ECO:0000313" key="1">
    <source>
        <dbReference type="EMBL" id="KAF5781168.1"/>
    </source>
</evidence>
<organism evidence="1 2">
    <name type="scientific">Helianthus annuus</name>
    <name type="common">Common sunflower</name>
    <dbReference type="NCBI Taxonomy" id="4232"/>
    <lineage>
        <taxon>Eukaryota</taxon>
        <taxon>Viridiplantae</taxon>
        <taxon>Streptophyta</taxon>
        <taxon>Embryophyta</taxon>
        <taxon>Tracheophyta</taxon>
        <taxon>Spermatophyta</taxon>
        <taxon>Magnoliopsida</taxon>
        <taxon>eudicotyledons</taxon>
        <taxon>Gunneridae</taxon>
        <taxon>Pentapetalae</taxon>
        <taxon>asterids</taxon>
        <taxon>campanulids</taxon>
        <taxon>Asterales</taxon>
        <taxon>Asteraceae</taxon>
        <taxon>Asteroideae</taxon>
        <taxon>Heliantheae alliance</taxon>
        <taxon>Heliantheae</taxon>
        <taxon>Helianthus</taxon>
    </lineage>
</organism>
<comment type="caution">
    <text evidence="1">The sequence shown here is derived from an EMBL/GenBank/DDBJ whole genome shotgun (WGS) entry which is preliminary data.</text>
</comment>
<dbReference type="EMBL" id="MNCJ02000326">
    <property type="protein sequence ID" value="KAF5781168.1"/>
    <property type="molecule type" value="Genomic_DNA"/>
</dbReference>
<evidence type="ECO:0000313" key="2">
    <source>
        <dbReference type="Proteomes" id="UP000215914"/>
    </source>
</evidence>
<dbReference type="Gramene" id="mRNA:HanXRQr2_Chr11g0480361">
    <property type="protein sequence ID" value="mRNA:HanXRQr2_Chr11g0480361"/>
    <property type="gene ID" value="HanXRQr2_Chr11g0480361"/>
</dbReference>
<gene>
    <name evidence="1" type="ORF">HanXRQr2_Chr11g0480361</name>
</gene>
<keyword evidence="2" id="KW-1185">Reference proteome</keyword>
<reference evidence="1" key="1">
    <citation type="journal article" date="2017" name="Nature">
        <title>The sunflower genome provides insights into oil metabolism, flowering and Asterid evolution.</title>
        <authorList>
            <person name="Badouin H."/>
            <person name="Gouzy J."/>
            <person name="Grassa C.J."/>
            <person name="Murat F."/>
            <person name="Staton S.E."/>
            <person name="Cottret L."/>
            <person name="Lelandais-Briere C."/>
            <person name="Owens G.L."/>
            <person name="Carrere S."/>
            <person name="Mayjonade B."/>
            <person name="Legrand L."/>
            <person name="Gill N."/>
            <person name="Kane N.C."/>
            <person name="Bowers J.E."/>
            <person name="Hubner S."/>
            <person name="Bellec A."/>
            <person name="Berard A."/>
            <person name="Berges H."/>
            <person name="Blanchet N."/>
            <person name="Boniface M.C."/>
            <person name="Brunel D."/>
            <person name="Catrice O."/>
            <person name="Chaidir N."/>
            <person name="Claudel C."/>
            <person name="Donnadieu C."/>
            <person name="Faraut T."/>
            <person name="Fievet G."/>
            <person name="Helmstetter N."/>
            <person name="King M."/>
            <person name="Knapp S.J."/>
            <person name="Lai Z."/>
            <person name="Le Paslier M.C."/>
            <person name="Lippi Y."/>
            <person name="Lorenzon L."/>
            <person name="Mandel J.R."/>
            <person name="Marage G."/>
            <person name="Marchand G."/>
            <person name="Marquand E."/>
            <person name="Bret-Mestries E."/>
            <person name="Morien E."/>
            <person name="Nambeesan S."/>
            <person name="Nguyen T."/>
            <person name="Pegot-Espagnet P."/>
            <person name="Pouilly N."/>
            <person name="Raftis F."/>
            <person name="Sallet E."/>
            <person name="Schiex T."/>
            <person name="Thomas J."/>
            <person name="Vandecasteele C."/>
            <person name="Vares D."/>
            <person name="Vear F."/>
            <person name="Vautrin S."/>
            <person name="Crespi M."/>
            <person name="Mangin B."/>
            <person name="Burke J.M."/>
            <person name="Salse J."/>
            <person name="Munos S."/>
            <person name="Vincourt P."/>
            <person name="Rieseberg L.H."/>
            <person name="Langlade N.B."/>
        </authorList>
    </citation>
    <scope>NUCLEOTIDE SEQUENCE</scope>
    <source>
        <tissue evidence="1">Leaves</tissue>
    </source>
</reference>
<accession>A0A9K3HMW9</accession>
<dbReference type="Proteomes" id="UP000215914">
    <property type="component" value="Unassembled WGS sequence"/>
</dbReference>
<protein>
    <submittedName>
        <fullName evidence="1">Uncharacterized protein</fullName>
    </submittedName>
</protein>
<sequence>MNEKHNLDARFNVRYRKMIKLNEEPNTIKNQASANCFVVMF</sequence>
<proteinExistence type="predicted"/>
<dbReference type="AlphaFoldDB" id="A0A9K3HMW9"/>
<name>A0A9K3HMW9_HELAN</name>